<dbReference type="InterPro" id="IPR022629">
    <property type="entry name" value="S-AdoMet_synt_central"/>
</dbReference>
<dbReference type="AlphaFoldDB" id="A0AB33VI32"/>
<name>A0AB33VI32_RALSU</name>
<feature type="binding site" description="in other chain" evidence="10">
    <location>
        <begin position="268"/>
        <end position="269"/>
    </location>
    <ligand>
        <name>ATP</name>
        <dbReference type="ChEBI" id="CHEBI:30616"/>
        <note>ligand shared between two neighboring subunits</note>
    </ligand>
</feature>
<feature type="binding site" description="in other chain" evidence="10">
    <location>
        <begin position="203"/>
        <end position="205"/>
    </location>
    <ligand>
        <name>ATP</name>
        <dbReference type="ChEBI" id="CHEBI:30616"/>
        <note>ligand shared between two neighboring subunits</note>
    </ligand>
</feature>
<feature type="binding site" evidence="10">
    <location>
        <position position="300"/>
    </location>
    <ligand>
        <name>ATP</name>
        <dbReference type="ChEBI" id="CHEBI:30616"/>
        <note>ligand shared between two neighboring subunits</note>
    </ligand>
</feature>
<evidence type="ECO:0000259" key="13">
    <source>
        <dbReference type="Pfam" id="PF00438"/>
    </source>
</evidence>
<dbReference type="GO" id="GO:0005524">
    <property type="term" value="F:ATP binding"/>
    <property type="evidence" value="ECO:0007669"/>
    <property type="project" value="UniProtKB-UniRule"/>
</dbReference>
<evidence type="ECO:0000256" key="8">
    <source>
        <dbReference type="ARBA" id="ARBA00022842"/>
    </source>
</evidence>
<keyword evidence="8 10" id="KW-0460">Magnesium</keyword>
<keyword evidence="4 10" id="KW-0808">Transferase</keyword>
<dbReference type="InterPro" id="IPR022631">
    <property type="entry name" value="ADOMET_SYNTHASE_CS"/>
</dbReference>
<keyword evidence="3 10" id="KW-0554">One-carbon metabolism</keyword>
<dbReference type="CDD" id="cd18079">
    <property type="entry name" value="S-AdoMet_synt"/>
    <property type="match status" value="1"/>
</dbReference>
<feature type="domain" description="S-adenosylmethionine synthetase C-terminal" evidence="15">
    <location>
        <begin position="271"/>
        <end position="409"/>
    </location>
</feature>
<feature type="binding site" evidence="10">
    <location>
        <position position="277"/>
    </location>
    <ligand>
        <name>L-methionine</name>
        <dbReference type="ChEBI" id="CHEBI:57844"/>
        <note>ligand shared between two neighboring subunits</note>
    </ligand>
</feature>
<feature type="binding site" evidence="10">
    <location>
        <position position="304"/>
    </location>
    <ligand>
        <name>ATP</name>
        <dbReference type="ChEBI" id="CHEBI:30616"/>
        <note>ligand shared between two neighboring subunits</note>
    </ligand>
</feature>
<dbReference type="InterPro" id="IPR022628">
    <property type="entry name" value="S-AdoMet_synt_N"/>
</dbReference>
<evidence type="ECO:0000256" key="7">
    <source>
        <dbReference type="ARBA" id="ARBA00022840"/>
    </source>
</evidence>
<evidence type="ECO:0000256" key="6">
    <source>
        <dbReference type="ARBA" id="ARBA00022741"/>
    </source>
</evidence>
<dbReference type="FunFam" id="3.30.300.10:FF:000003">
    <property type="entry name" value="S-adenosylmethionine synthase"/>
    <property type="match status" value="1"/>
</dbReference>
<feature type="binding site" description="in other chain" evidence="10">
    <location>
        <position position="136"/>
    </location>
    <ligand>
        <name>L-methionine</name>
        <dbReference type="ChEBI" id="CHEBI:57844"/>
        <note>ligand shared between two neighboring subunits</note>
    </ligand>
</feature>
<organism evidence="16 17">
    <name type="scientific">Ralstonia solanacearum (strain UW551)</name>
    <dbReference type="NCBI Taxonomy" id="342110"/>
    <lineage>
        <taxon>Bacteria</taxon>
        <taxon>Pseudomonadati</taxon>
        <taxon>Pseudomonadota</taxon>
        <taxon>Betaproteobacteria</taxon>
        <taxon>Burkholderiales</taxon>
        <taxon>Burkholderiaceae</taxon>
        <taxon>Ralstonia</taxon>
        <taxon>Ralstonia solanacearum species complex</taxon>
    </lineage>
</organism>
<evidence type="ECO:0000256" key="11">
    <source>
        <dbReference type="RuleBase" id="RU000542"/>
    </source>
</evidence>
<dbReference type="EMBL" id="AAKL01000003">
    <property type="protein sequence ID" value="EAP74488.1"/>
    <property type="molecule type" value="Genomic_DNA"/>
</dbReference>
<evidence type="ECO:0000313" key="16">
    <source>
        <dbReference type="EMBL" id="EAP74488.1"/>
    </source>
</evidence>
<comment type="cofactor">
    <cofactor evidence="10">
        <name>K(+)</name>
        <dbReference type="ChEBI" id="CHEBI:29103"/>
    </cofactor>
    <text evidence="10">Binds 1 potassium ion per subunit.</text>
</comment>
<comment type="similarity">
    <text evidence="2 10 12">Belongs to the AdoMet synthase family.</text>
</comment>
<comment type="function">
    <text evidence="10">Catalyzes the formation of S-adenosylmethionine (AdoMet) from methionine and ATP. The overall synthetic reaction is composed of two sequential steps, AdoMet formation and the subsequent tripolyphosphate hydrolysis which occurs prior to release of AdoMet from the enzyme.</text>
</comment>
<feature type="binding site" evidence="10">
    <location>
        <position position="54"/>
    </location>
    <ligand>
        <name>Mg(2+)</name>
        <dbReference type="ChEBI" id="CHEBI:18420"/>
    </ligand>
</feature>
<evidence type="ECO:0000256" key="10">
    <source>
        <dbReference type="HAMAP-Rule" id="MF_00086"/>
    </source>
</evidence>
<dbReference type="EC" id="2.5.1.6" evidence="10"/>
<keyword evidence="9 10" id="KW-0630">Potassium</keyword>
<dbReference type="InterPro" id="IPR002133">
    <property type="entry name" value="S-AdoMet_synthetase"/>
</dbReference>
<dbReference type="InterPro" id="IPR022630">
    <property type="entry name" value="S-AdoMet_synt_C"/>
</dbReference>
<keyword evidence="10" id="KW-0963">Cytoplasm</keyword>
<dbReference type="Pfam" id="PF00438">
    <property type="entry name" value="S-AdoMet_synt_N"/>
    <property type="match status" value="1"/>
</dbReference>
<dbReference type="SUPFAM" id="SSF55973">
    <property type="entry name" value="S-adenosylmethionine synthetase"/>
    <property type="match status" value="3"/>
</dbReference>
<feature type="binding site" evidence="10">
    <location>
        <position position="80"/>
    </location>
    <ligand>
        <name>K(+)</name>
        <dbReference type="ChEBI" id="CHEBI:29103"/>
    </ligand>
</feature>
<feature type="binding site" description="in other chain" evidence="10">
    <location>
        <position position="93"/>
    </location>
    <ligand>
        <name>L-methionine</name>
        <dbReference type="ChEBI" id="CHEBI:57844"/>
        <note>ligand shared between two neighboring subunits</note>
    </ligand>
</feature>
<keyword evidence="5 10" id="KW-0479">Metal-binding</keyword>
<dbReference type="GO" id="GO:0005737">
    <property type="term" value="C:cytoplasm"/>
    <property type="evidence" value="ECO:0007669"/>
    <property type="project" value="UniProtKB-SubCell"/>
</dbReference>
<accession>A0AB33VI32</accession>
<dbReference type="Gene3D" id="3.30.300.10">
    <property type="match status" value="3"/>
</dbReference>
<feature type="domain" description="S-adenosylmethionine synthetase N-terminal" evidence="13">
    <location>
        <begin position="41"/>
        <end position="138"/>
    </location>
</feature>
<evidence type="ECO:0000313" key="17">
    <source>
        <dbReference type="Proteomes" id="UP000005933"/>
    </source>
</evidence>
<dbReference type="HAMAP" id="MF_00086">
    <property type="entry name" value="S_AdoMet_synth1"/>
    <property type="match status" value="1"/>
</dbReference>
<feature type="binding site" description="in other chain" evidence="10">
    <location>
        <position position="308"/>
    </location>
    <ligand>
        <name>L-methionine</name>
        <dbReference type="ChEBI" id="CHEBI:57844"/>
        <note>ligand shared between two neighboring subunits</note>
    </ligand>
</feature>
<comment type="subcellular location">
    <subcellularLocation>
        <location evidence="10 11">Cytoplasm</location>
    </subcellularLocation>
</comment>
<evidence type="ECO:0000256" key="2">
    <source>
        <dbReference type="ARBA" id="ARBA00009685"/>
    </source>
</evidence>
<comment type="subunit">
    <text evidence="10">Homotetramer; dimer of dimers.</text>
</comment>
<feature type="binding site" evidence="10">
    <location>
        <position position="277"/>
    </location>
    <ligand>
        <name>ATP</name>
        <dbReference type="ChEBI" id="CHEBI:30616"/>
        <note>ligand shared between two neighboring subunits</note>
    </ligand>
</feature>
<dbReference type="InterPro" id="IPR022636">
    <property type="entry name" value="S-AdoMet_synthetase_sfam"/>
</dbReference>
<evidence type="ECO:0000256" key="12">
    <source>
        <dbReference type="RuleBase" id="RU004462"/>
    </source>
</evidence>
<dbReference type="PIRSF" id="PIRSF000497">
    <property type="entry name" value="MAT"/>
    <property type="match status" value="1"/>
</dbReference>
<dbReference type="Proteomes" id="UP000005933">
    <property type="component" value="Unassembled WGS sequence"/>
</dbReference>
<feature type="binding site" description="in other chain" evidence="10">
    <location>
        <begin position="283"/>
        <end position="284"/>
    </location>
    <ligand>
        <name>ATP</name>
        <dbReference type="ChEBI" id="CHEBI:30616"/>
        <note>ligand shared between two neighboring subunits</note>
    </ligand>
</feature>
<dbReference type="PROSITE" id="PS00377">
    <property type="entry name" value="ADOMET_SYNTHASE_2"/>
    <property type="match status" value="1"/>
</dbReference>
<dbReference type="Pfam" id="PF02772">
    <property type="entry name" value="S-AdoMet_synt_M"/>
    <property type="match status" value="1"/>
</dbReference>
<dbReference type="PROSITE" id="PS00376">
    <property type="entry name" value="ADOMET_SYNTHASE_1"/>
    <property type="match status" value="1"/>
</dbReference>
<dbReference type="PANTHER" id="PTHR11964">
    <property type="entry name" value="S-ADENOSYLMETHIONINE SYNTHETASE"/>
    <property type="match status" value="1"/>
</dbReference>
<dbReference type="NCBIfam" id="TIGR01034">
    <property type="entry name" value="metK"/>
    <property type="match status" value="1"/>
</dbReference>
<evidence type="ECO:0000259" key="15">
    <source>
        <dbReference type="Pfam" id="PF02773"/>
    </source>
</evidence>
<keyword evidence="7 10" id="KW-0067">ATP-binding</keyword>
<evidence type="ECO:0000256" key="4">
    <source>
        <dbReference type="ARBA" id="ARBA00022679"/>
    </source>
</evidence>
<keyword evidence="6 10" id="KW-0547">Nucleotide-binding</keyword>
<dbReference type="Pfam" id="PF02773">
    <property type="entry name" value="S-AdoMet_synt_C"/>
    <property type="match status" value="1"/>
</dbReference>
<reference evidence="16 17" key="1">
    <citation type="journal article" date="2006" name="Mol. Plant Microbe Interact.">
        <title>Identification of open reading frames unique to a select agent: Ralstonia solanacearum race 3 biovar 2.</title>
        <authorList>
            <person name="Gabriel D.W."/>
            <person name="Allen C."/>
            <person name="Schell M."/>
            <person name="Denny T.P."/>
            <person name="Greenberg J.T."/>
            <person name="Duan Y.P."/>
            <person name="Flores-Cruz Z."/>
            <person name="Huang Q."/>
            <person name="Clifford J.M."/>
            <person name="Presting G."/>
            <person name="Gonzalez E.T."/>
            <person name="Reddy J."/>
            <person name="Elphinstone J."/>
            <person name="Swanson J."/>
            <person name="Yao J."/>
            <person name="Mulholland V."/>
            <person name="Liu L."/>
            <person name="Farmerie W."/>
            <person name="Patnaikuni M."/>
            <person name="Balogh B."/>
            <person name="Norman D."/>
            <person name="Alvarez A."/>
            <person name="Castillo J.A."/>
            <person name="Jones J."/>
            <person name="Saddler G."/>
            <person name="Walunas T."/>
            <person name="Zhukov A."/>
            <person name="Mikhailova N."/>
        </authorList>
    </citation>
    <scope>NUCLEOTIDE SEQUENCE [LARGE SCALE GENOMIC DNA]</scope>
    <source>
        <strain evidence="16 17">UW551</strain>
    </source>
</reference>
<evidence type="ECO:0000256" key="1">
    <source>
        <dbReference type="ARBA" id="ARBA00005224"/>
    </source>
</evidence>
<comment type="catalytic activity">
    <reaction evidence="10">
        <text>L-methionine + ATP + H2O = S-adenosyl-L-methionine + phosphate + diphosphate</text>
        <dbReference type="Rhea" id="RHEA:21080"/>
        <dbReference type="ChEBI" id="CHEBI:15377"/>
        <dbReference type="ChEBI" id="CHEBI:30616"/>
        <dbReference type="ChEBI" id="CHEBI:33019"/>
        <dbReference type="ChEBI" id="CHEBI:43474"/>
        <dbReference type="ChEBI" id="CHEBI:57844"/>
        <dbReference type="ChEBI" id="CHEBI:59789"/>
        <dbReference type="EC" id="2.5.1.6"/>
    </reaction>
</comment>
<evidence type="ECO:0000256" key="3">
    <source>
        <dbReference type="ARBA" id="ARBA00022563"/>
    </source>
</evidence>
<evidence type="ECO:0000259" key="14">
    <source>
        <dbReference type="Pfam" id="PF02772"/>
    </source>
</evidence>
<feature type="region of interest" description="Flexible loop" evidence="10">
    <location>
        <begin position="136"/>
        <end position="146"/>
    </location>
</feature>
<dbReference type="GO" id="GO:0000287">
    <property type="term" value="F:magnesium ion binding"/>
    <property type="evidence" value="ECO:0007669"/>
    <property type="project" value="UniProtKB-UniRule"/>
</dbReference>
<dbReference type="FunFam" id="3.30.300.10:FF:000004">
    <property type="entry name" value="S-adenosylmethionine synthase"/>
    <property type="match status" value="1"/>
</dbReference>
<comment type="cofactor">
    <cofactor evidence="10">
        <name>Mg(2+)</name>
        <dbReference type="ChEBI" id="CHEBI:18420"/>
    </cofactor>
    <text evidence="10">Binds 2 divalent ions per subunit.</text>
</comment>
<dbReference type="GO" id="GO:0004478">
    <property type="term" value="F:methionine adenosyltransferase activity"/>
    <property type="evidence" value="ECO:0007669"/>
    <property type="project" value="UniProtKB-UniRule"/>
</dbReference>
<gene>
    <name evidence="10" type="primary">metK</name>
    <name evidence="16" type="ORF">RRSL_04335</name>
</gene>
<comment type="pathway">
    <text evidence="1 10">Amino-acid biosynthesis; S-adenosyl-L-methionine biosynthesis; S-adenosyl-L-methionine from L-methionine: step 1/1.</text>
</comment>
<evidence type="ECO:0000256" key="5">
    <source>
        <dbReference type="ARBA" id="ARBA00022723"/>
    </source>
</evidence>
<protein>
    <recommendedName>
        <fullName evidence="10">S-adenosylmethionine synthase</fullName>
        <shortName evidence="10">AdoMet synthase</shortName>
        <ecNumber evidence="10">2.5.1.6</ecNumber>
    </recommendedName>
    <alternativeName>
        <fullName evidence="10">MAT</fullName>
    </alternativeName>
    <alternativeName>
        <fullName evidence="10">Methionine adenosyltransferase</fullName>
    </alternativeName>
</protein>
<dbReference type="GO" id="GO:0006556">
    <property type="term" value="P:S-adenosylmethionine biosynthetic process"/>
    <property type="evidence" value="ECO:0007669"/>
    <property type="project" value="UniProtKB-UniRule"/>
</dbReference>
<sequence length="432" mass="46875">MPVRPRAWRGLINTAKASPAVAKRIGNVIADLELTAVSNDFLFTSESVSEGHPDKVADQISDAILDAILAEDKYARVAAETLCNTGLVVLAGEITTSANVDYIHVARETIKRIGYDNTEYGIDYKGCAVLVAYDKQSPDIAQGVDRASDDYLNQGAGDQGLMFGYACDETPELMPFPIYYAHRLVERQSQLRRDGRLPWLRPDAKSQVTVRYVNGKPHSVDTVVLSTQHAPDISQEQIREAVIEEIIKPVLPTHMLAETKYLVNPTGRFVIGGPQGDCGLTGRKIIVDTYGGAAPHGGGAFSGKDPSKVDRSAAYAARYVAKNVVAAGLARQCQVQVSYAIGVARPINITVYTEGTGVIPDEQIAKLVQEHFDLRPKGIVQMLDLLRPIYGKTAAYGHFGREEPEFSWEATDKALLLREAAGLAGEPVKAIA</sequence>
<feature type="domain" description="S-adenosylmethionine synthetase central" evidence="14">
    <location>
        <begin position="154"/>
        <end position="269"/>
    </location>
</feature>
<comment type="caution">
    <text evidence="16">The sequence shown here is derived from an EMBL/GenBank/DDBJ whole genome shotgun (WGS) entry which is preliminary data.</text>
</comment>
<feature type="binding site" description="in other chain" evidence="10">
    <location>
        <position position="52"/>
    </location>
    <ligand>
        <name>ATP</name>
        <dbReference type="ChEBI" id="CHEBI:30616"/>
        <note>ligand shared between two neighboring subunits</note>
    </ligand>
</feature>
<proteinExistence type="inferred from homology"/>
<dbReference type="GO" id="GO:0006730">
    <property type="term" value="P:one-carbon metabolic process"/>
    <property type="evidence" value="ECO:0007669"/>
    <property type="project" value="UniProtKB-KW"/>
</dbReference>
<evidence type="ECO:0000256" key="9">
    <source>
        <dbReference type="ARBA" id="ARBA00022958"/>
    </source>
</evidence>